<organism evidence="4">
    <name type="scientific">uncultured Caudovirales phage</name>
    <dbReference type="NCBI Taxonomy" id="2100421"/>
    <lineage>
        <taxon>Viruses</taxon>
        <taxon>Duplodnaviria</taxon>
        <taxon>Heunggongvirae</taxon>
        <taxon>Uroviricota</taxon>
        <taxon>Caudoviricetes</taxon>
        <taxon>Peduoviridae</taxon>
        <taxon>Maltschvirus</taxon>
        <taxon>Maltschvirus maltsch</taxon>
    </lineage>
</organism>
<dbReference type="Gene3D" id="1.10.150.20">
    <property type="entry name" value="5' to 3' exonuclease, C-terminal subdomain"/>
    <property type="match status" value="1"/>
</dbReference>
<dbReference type="GO" id="GO:0033567">
    <property type="term" value="P:DNA replication, Okazaki fragment processing"/>
    <property type="evidence" value="ECO:0007669"/>
    <property type="project" value="InterPro"/>
</dbReference>
<evidence type="ECO:0000256" key="2">
    <source>
        <dbReference type="ARBA" id="ARBA00022801"/>
    </source>
</evidence>
<dbReference type="SUPFAM" id="SSF47807">
    <property type="entry name" value="5' to 3' exonuclease, C-terminal subdomain"/>
    <property type="match status" value="1"/>
</dbReference>
<reference evidence="4" key="1">
    <citation type="submission" date="2020-05" db="EMBL/GenBank/DDBJ databases">
        <authorList>
            <person name="Chiriac C."/>
            <person name="Salcher M."/>
            <person name="Ghai R."/>
            <person name="Kavagutti S V."/>
        </authorList>
    </citation>
    <scope>NUCLEOTIDE SEQUENCE</scope>
</reference>
<dbReference type="InterPro" id="IPR038969">
    <property type="entry name" value="FEN"/>
</dbReference>
<dbReference type="InterPro" id="IPR036279">
    <property type="entry name" value="5-3_exonuclease_C_sf"/>
</dbReference>
<dbReference type="Pfam" id="PF02739">
    <property type="entry name" value="5_3_exonuc_N"/>
    <property type="match status" value="1"/>
</dbReference>
<dbReference type="InterPro" id="IPR036276">
    <property type="entry name" value="T4_RNaseH_C"/>
</dbReference>
<evidence type="ECO:0000256" key="1">
    <source>
        <dbReference type="ARBA" id="ARBA00022722"/>
    </source>
</evidence>
<dbReference type="PANTHER" id="PTHR42646">
    <property type="entry name" value="FLAP ENDONUCLEASE XNI"/>
    <property type="match status" value="1"/>
</dbReference>
<keyword evidence="1" id="KW-0540">Nuclease</keyword>
<dbReference type="GO" id="GO:0003677">
    <property type="term" value="F:DNA binding"/>
    <property type="evidence" value="ECO:0007669"/>
    <property type="project" value="InterPro"/>
</dbReference>
<dbReference type="EMBL" id="LR798294">
    <property type="protein sequence ID" value="CAB5221813.1"/>
    <property type="molecule type" value="Genomic_DNA"/>
</dbReference>
<dbReference type="PANTHER" id="PTHR42646:SF2">
    <property type="entry name" value="5'-3' EXONUCLEASE FAMILY PROTEIN"/>
    <property type="match status" value="1"/>
</dbReference>
<dbReference type="InterPro" id="IPR020046">
    <property type="entry name" value="5-3_exonucl_a-hlix_arch_N"/>
</dbReference>
<accession>A0A6J7X3J1</accession>
<evidence type="ECO:0000259" key="3">
    <source>
        <dbReference type="SMART" id="SM00475"/>
    </source>
</evidence>
<dbReference type="Pfam" id="PF09293">
    <property type="entry name" value="RNaseH_C"/>
    <property type="match status" value="1"/>
</dbReference>
<dbReference type="GO" id="GO:0008409">
    <property type="term" value="F:5'-3' exonuclease activity"/>
    <property type="evidence" value="ECO:0007669"/>
    <property type="project" value="InterPro"/>
</dbReference>
<dbReference type="CDD" id="cd09860">
    <property type="entry name" value="PIN_T4-like"/>
    <property type="match status" value="1"/>
</dbReference>
<dbReference type="SUPFAM" id="SSF88723">
    <property type="entry name" value="PIN domain-like"/>
    <property type="match status" value="1"/>
</dbReference>
<sequence>MIVIDYSQTIISNLMAEIGNRTDVDIDVNLLRHMVINTIRSHKVKFGKEYGELVIACDSRKYWRKEYFPYYKANRKKSREDSGFNWPLIFDSINLIKEELRTVFPYRVIEVEGAEADDVIASLVYWSLENDVKEGTLVDEPNPLLIISGDHDFNQLQKYKHVKQFSPTLKKFIKPESSIHEVLMEHIVKGDKGDGVPNILTADDAIVNGERQKSVTSKRLQEFFDNGFIACKTEEERRNYQRNANLVDLAMIPKYIQEEVINTFTNYPVKDRSQLLNYFMANRMKQMIEHIEEF</sequence>
<dbReference type="GO" id="GO:0017108">
    <property type="term" value="F:5'-flap endonuclease activity"/>
    <property type="evidence" value="ECO:0007669"/>
    <property type="project" value="InterPro"/>
</dbReference>
<dbReference type="Gene3D" id="3.40.50.1010">
    <property type="entry name" value="5'-nuclease"/>
    <property type="match status" value="1"/>
</dbReference>
<feature type="domain" description="5'-3' exonuclease" evidence="3">
    <location>
        <begin position="19"/>
        <end position="239"/>
    </location>
</feature>
<dbReference type="InterPro" id="IPR002421">
    <property type="entry name" value="5-3_exonuclease"/>
</dbReference>
<name>A0A6J7X3J1_9CAUD</name>
<proteinExistence type="predicted"/>
<protein>
    <submittedName>
        <fullName evidence="4">RnaseH</fullName>
    </submittedName>
</protein>
<gene>
    <name evidence="4" type="ORF">UFOVP242_87</name>
</gene>
<keyword evidence="2" id="KW-0378">Hydrolase</keyword>
<dbReference type="SMART" id="SM00475">
    <property type="entry name" value="53EXOc"/>
    <property type="match status" value="1"/>
</dbReference>
<evidence type="ECO:0000313" key="4">
    <source>
        <dbReference type="EMBL" id="CAB5221813.1"/>
    </source>
</evidence>
<dbReference type="InterPro" id="IPR029060">
    <property type="entry name" value="PIN-like_dom_sf"/>
</dbReference>